<dbReference type="NCBIfam" id="NF001503">
    <property type="entry name" value="PRK00349.1"/>
    <property type="match status" value="1"/>
</dbReference>
<dbReference type="RefSeq" id="WP_183732153.1">
    <property type="nucleotide sequence ID" value="NZ_JACHID010000008.1"/>
</dbReference>
<evidence type="ECO:0000256" key="13">
    <source>
        <dbReference type="ARBA" id="ARBA00023204"/>
    </source>
</evidence>
<keyword evidence="3 17" id="KW-0479">Metal-binding</keyword>
<comment type="subcellular location">
    <subcellularLocation>
        <location evidence="1 17">Cytoplasm</location>
    </subcellularLocation>
</comment>
<keyword evidence="7 17" id="KW-0228">DNA excision</keyword>
<evidence type="ECO:0000256" key="3">
    <source>
        <dbReference type="ARBA" id="ARBA00022723"/>
    </source>
</evidence>
<comment type="similarity">
    <text evidence="14 17">Belongs to the ABC transporter superfamily. UvrA family.</text>
</comment>
<dbReference type="PROSITE" id="PS50893">
    <property type="entry name" value="ABC_TRANSPORTER_2"/>
    <property type="match status" value="1"/>
</dbReference>
<evidence type="ECO:0000256" key="9">
    <source>
        <dbReference type="ARBA" id="ARBA00022833"/>
    </source>
</evidence>
<keyword evidence="13 17" id="KW-0234">DNA repair</keyword>
<dbReference type="FunFam" id="1.20.1580.10:FF:000002">
    <property type="entry name" value="UvrABC system protein A"/>
    <property type="match status" value="1"/>
</dbReference>
<keyword evidence="2 17" id="KW-0963">Cytoplasm</keyword>
<proteinExistence type="inferred from homology"/>
<dbReference type="PANTHER" id="PTHR43152:SF3">
    <property type="entry name" value="UVRABC SYSTEM PROTEIN A"/>
    <property type="match status" value="1"/>
</dbReference>
<name>A0A7W7Y5G6_9BACT</name>
<dbReference type="HAMAP" id="MF_00205">
    <property type="entry name" value="UvrA"/>
    <property type="match status" value="1"/>
</dbReference>
<feature type="zinc finger region" description="C4-type" evidence="17">
    <location>
        <begin position="738"/>
        <end position="764"/>
    </location>
</feature>
<dbReference type="InterPro" id="IPR017871">
    <property type="entry name" value="ABC_transporter-like_CS"/>
</dbReference>
<feature type="zinc finger region" description="C4-type" evidence="17">
    <location>
        <begin position="254"/>
        <end position="281"/>
    </location>
</feature>
<evidence type="ECO:0000256" key="4">
    <source>
        <dbReference type="ARBA" id="ARBA00022737"/>
    </source>
</evidence>
<evidence type="ECO:0000256" key="10">
    <source>
        <dbReference type="ARBA" id="ARBA00022840"/>
    </source>
</evidence>
<dbReference type="GO" id="GO:0008270">
    <property type="term" value="F:zinc ion binding"/>
    <property type="evidence" value="ECO:0007669"/>
    <property type="project" value="UniProtKB-UniRule"/>
</dbReference>
<dbReference type="Proteomes" id="UP000528322">
    <property type="component" value="Unassembled WGS sequence"/>
</dbReference>
<dbReference type="AlphaFoldDB" id="A0A7W7Y5G6"/>
<evidence type="ECO:0000256" key="15">
    <source>
        <dbReference type="ARBA" id="ARBA00039316"/>
    </source>
</evidence>
<reference evidence="19 20" key="1">
    <citation type="submission" date="2020-08" db="EMBL/GenBank/DDBJ databases">
        <title>Genomic Encyclopedia of Type Strains, Phase IV (KMG-IV): sequencing the most valuable type-strain genomes for metagenomic binning, comparative biology and taxonomic classification.</title>
        <authorList>
            <person name="Goeker M."/>
        </authorList>
    </citation>
    <scope>NUCLEOTIDE SEQUENCE [LARGE SCALE GENOMIC DNA]</scope>
    <source>
        <strain evidence="19 20">DSM 22071</strain>
    </source>
</reference>
<dbReference type="CDD" id="cd03271">
    <property type="entry name" value="ABC_UvrA_II"/>
    <property type="match status" value="1"/>
</dbReference>
<dbReference type="Gene3D" id="3.30.1490.20">
    <property type="entry name" value="ATP-grasp fold, A domain"/>
    <property type="match status" value="1"/>
</dbReference>
<dbReference type="PANTHER" id="PTHR43152">
    <property type="entry name" value="UVRABC SYSTEM PROTEIN A"/>
    <property type="match status" value="1"/>
</dbReference>
<evidence type="ECO:0000256" key="5">
    <source>
        <dbReference type="ARBA" id="ARBA00022741"/>
    </source>
</evidence>
<feature type="binding site" evidence="17">
    <location>
        <begin position="637"/>
        <end position="644"/>
    </location>
    <ligand>
        <name>ATP</name>
        <dbReference type="ChEBI" id="CHEBI:30616"/>
    </ligand>
</feature>
<keyword evidence="6 17" id="KW-0227">DNA damage</keyword>
<dbReference type="GO" id="GO:0006289">
    <property type="term" value="P:nucleotide-excision repair"/>
    <property type="evidence" value="ECO:0007669"/>
    <property type="project" value="UniProtKB-UniRule"/>
</dbReference>
<evidence type="ECO:0000313" key="19">
    <source>
        <dbReference type="EMBL" id="MBB5022152.1"/>
    </source>
</evidence>
<dbReference type="GO" id="GO:0005737">
    <property type="term" value="C:cytoplasm"/>
    <property type="evidence" value="ECO:0007669"/>
    <property type="project" value="UniProtKB-SubCell"/>
</dbReference>
<dbReference type="NCBIfam" id="TIGR00630">
    <property type="entry name" value="uvra"/>
    <property type="match status" value="1"/>
</dbReference>
<dbReference type="Gene3D" id="3.40.50.300">
    <property type="entry name" value="P-loop containing nucleotide triphosphate hydrolases"/>
    <property type="match status" value="2"/>
</dbReference>
<keyword evidence="11 17" id="KW-0267">Excision nuclease</keyword>
<evidence type="ECO:0000256" key="1">
    <source>
        <dbReference type="ARBA" id="ARBA00004496"/>
    </source>
</evidence>
<dbReference type="GO" id="GO:0009380">
    <property type="term" value="C:excinuclease repair complex"/>
    <property type="evidence" value="ECO:0007669"/>
    <property type="project" value="InterPro"/>
</dbReference>
<dbReference type="SUPFAM" id="SSF52540">
    <property type="entry name" value="P-loop containing nucleoside triphosphate hydrolases"/>
    <property type="match status" value="2"/>
</dbReference>
<dbReference type="EMBL" id="JACHID010000008">
    <property type="protein sequence ID" value="MBB5022152.1"/>
    <property type="molecule type" value="Genomic_DNA"/>
</dbReference>
<evidence type="ECO:0000256" key="6">
    <source>
        <dbReference type="ARBA" id="ARBA00022763"/>
    </source>
</evidence>
<comment type="subunit">
    <text evidence="17">Forms a heterotetramer with UvrB during the search for lesions.</text>
</comment>
<dbReference type="PROSITE" id="PS00211">
    <property type="entry name" value="ABC_TRANSPORTER_1"/>
    <property type="match status" value="2"/>
</dbReference>
<evidence type="ECO:0000256" key="12">
    <source>
        <dbReference type="ARBA" id="ARBA00023125"/>
    </source>
</evidence>
<evidence type="ECO:0000256" key="16">
    <source>
        <dbReference type="ARBA" id="ARBA00042156"/>
    </source>
</evidence>
<keyword evidence="8 17" id="KW-0863">Zinc-finger</keyword>
<dbReference type="Gene3D" id="1.20.1580.10">
    <property type="entry name" value="ABC transporter ATPase like domain"/>
    <property type="match status" value="2"/>
</dbReference>
<comment type="function">
    <text evidence="17">The UvrABC repair system catalyzes the recognition and processing of DNA lesions. UvrA is an ATPase and a DNA-binding protein. A damage recognition complex composed of 2 UvrA and 2 UvrB subunits scans DNA for abnormalities. When the presence of a lesion has been verified by UvrB, the UvrA molecules dissociate.</text>
</comment>
<dbReference type="GO" id="GO:0005524">
    <property type="term" value="F:ATP binding"/>
    <property type="evidence" value="ECO:0007669"/>
    <property type="project" value="UniProtKB-UniRule"/>
</dbReference>
<dbReference type="InterPro" id="IPR041102">
    <property type="entry name" value="UvrA_inter"/>
</dbReference>
<keyword evidence="4 17" id="KW-0677">Repeat</keyword>
<keyword evidence="10 17" id="KW-0067">ATP-binding</keyword>
<feature type="binding site" evidence="17">
    <location>
        <begin position="33"/>
        <end position="40"/>
    </location>
    <ligand>
        <name>ATP</name>
        <dbReference type="ChEBI" id="CHEBI:30616"/>
    </ligand>
</feature>
<protein>
    <recommendedName>
        <fullName evidence="15 17">UvrABC system protein A</fullName>
        <shortName evidence="17">UvrA protein</shortName>
    </recommendedName>
    <alternativeName>
        <fullName evidence="16 17">Excinuclease ABC subunit A</fullName>
    </alternativeName>
</protein>
<dbReference type="GO" id="GO:0009381">
    <property type="term" value="F:excinuclease ABC activity"/>
    <property type="evidence" value="ECO:0007669"/>
    <property type="project" value="UniProtKB-UniRule"/>
</dbReference>
<evidence type="ECO:0000256" key="11">
    <source>
        <dbReference type="ARBA" id="ARBA00022881"/>
    </source>
</evidence>
<dbReference type="InterPro" id="IPR003439">
    <property type="entry name" value="ABC_transporter-like_ATP-bd"/>
</dbReference>
<sequence>MAQEYITVKGAREHNLKNVNLQIPRDRLVVITGVSGSGKSTLAFDTIFAEGQRRYVESLSAYARQFLEQMDKPDVDAIEGLSPAISIEQKSISRNPRSTVATITEIYDYLRLLYARAGTPHCHSCGKELCSQTVQQMVDAVCQRQPGSRLMIMSPVVRSRKGEYRKLLEDLKKKGFARVRLDGDVLDIDAAMDVKLDKKVKHSIDIVVDRVIVKEGIGRRVTDSVETALQYSEGLLLVVDREGGEVLMSESASCHDCGISMPDLEPRLFSFNSPEGACPNCSGLGASLELDEGLIVPNEALSVQEGAIVPWAHKSSAHFWKTLEMVGKHYDIPMCRPWAELSEVHRHILLYGTKEKIPQPSAGKYRRIVQSRFAGVVGYLQNLYAETSVAYIRDYVQRFMRERPCPSCSGQRLNPAVLGVTVAGSNIAQFTSMNIGRALEFARKIYFEDHRQVIAQRILREICERLSFLNDVGLDYLELSRKGSTLSGGESQRIRLATQIGSKLMGVLYILDEPSIGLHQRDNDKLIATLKGLRDNGNTVIVVEHDEDTIRQADFVVDMGPHAGRRGGEVVVAGTPDEVTRCTGSLTGQYLAGTQQISIPPCRRTGDGFLQLRGARGNNLQGVDVRIPLETLTLVTGVSGSGKSTLVIDTLLPALASALRSEGAGSGSPYEQMVIDSQRLKKVIAIDQSPIGRTPRSNPATYAGVFTHIRELFANAPEAKKRGYKPGRFSFNVKGGRCEACQGDGTIKIEMHFLPDLFVTCETCKGRRFNRDTLDVTFKGKSIADVLDMTVNMAHEFFENIPKIQQKLQTVRDVGLGYIKLGQAATTLSGGEAQRVKLSKELSRRTSGDTVYILDEPTTGLHFHDIRQLLGVLNRLVDLGNTVIVIEHNLDMIKCADYIVDLGPEGGNRGGEILFSGTPEALCEVETSHTAHYLRKLLAAVV</sequence>
<dbReference type="GO" id="GO:0003677">
    <property type="term" value="F:DNA binding"/>
    <property type="evidence" value="ECO:0007669"/>
    <property type="project" value="UniProtKB-UniRule"/>
</dbReference>
<dbReference type="GO" id="GO:0016887">
    <property type="term" value="F:ATP hydrolysis activity"/>
    <property type="evidence" value="ECO:0007669"/>
    <property type="project" value="InterPro"/>
</dbReference>
<dbReference type="CDD" id="cd03270">
    <property type="entry name" value="ABC_UvrA_I"/>
    <property type="match status" value="1"/>
</dbReference>
<dbReference type="InterPro" id="IPR041552">
    <property type="entry name" value="UvrA_DNA-bd"/>
</dbReference>
<keyword evidence="17" id="KW-0742">SOS response</keyword>
<keyword evidence="12 17" id="KW-0238">DNA-binding</keyword>
<dbReference type="InterPro" id="IPR013815">
    <property type="entry name" value="ATP_grasp_subdomain_1"/>
</dbReference>
<accession>A0A7W7Y5G6</accession>
<organism evidence="19 20">
    <name type="scientific">Desulfurispira natronophila</name>
    <dbReference type="NCBI Taxonomy" id="682562"/>
    <lineage>
        <taxon>Bacteria</taxon>
        <taxon>Pseudomonadati</taxon>
        <taxon>Chrysiogenota</taxon>
        <taxon>Chrysiogenia</taxon>
        <taxon>Chrysiogenales</taxon>
        <taxon>Chrysiogenaceae</taxon>
        <taxon>Desulfurispira</taxon>
    </lineage>
</organism>
<evidence type="ECO:0000256" key="7">
    <source>
        <dbReference type="ARBA" id="ARBA00022769"/>
    </source>
</evidence>
<evidence type="ECO:0000259" key="18">
    <source>
        <dbReference type="PROSITE" id="PS50893"/>
    </source>
</evidence>
<keyword evidence="9 17" id="KW-0862">Zinc</keyword>
<evidence type="ECO:0000256" key="2">
    <source>
        <dbReference type="ARBA" id="ARBA00022490"/>
    </source>
</evidence>
<dbReference type="GO" id="GO:0009432">
    <property type="term" value="P:SOS response"/>
    <property type="evidence" value="ECO:0007669"/>
    <property type="project" value="UniProtKB-UniRule"/>
</dbReference>
<dbReference type="Pfam" id="PF17760">
    <property type="entry name" value="UvrA_inter"/>
    <property type="match status" value="1"/>
</dbReference>
<comment type="caution">
    <text evidence="19">The sequence shown here is derived from an EMBL/GenBank/DDBJ whole genome shotgun (WGS) entry which is preliminary data.</text>
</comment>
<keyword evidence="5 17" id="KW-0547">Nucleotide-binding</keyword>
<keyword evidence="20" id="KW-1185">Reference proteome</keyword>
<evidence type="ECO:0000313" key="20">
    <source>
        <dbReference type="Proteomes" id="UP000528322"/>
    </source>
</evidence>
<gene>
    <name evidence="17" type="primary">uvrA</name>
    <name evidence="19" type="ORF">HNR37_001480</name>
</gene>
<dbReference type="Gene3D" id="1.10.8.280">
    <property type="entry name" value="ABC transporter ATPase domain-like"/>
    <property type="match status" value="1"/>
</dbReference>
<feature type="domain" description="ABC transporter" evidence="18">
    <location>
        <begin position="603"/>
        <end position="935"/>
    </location>
</feature>
<evidence type="ECO:0000256" key="14">
    <source>
        <dbReference type="ARBA" id="ARBA00038000"/>
    </source>
</evidence>
<evidence type="ECO:0000256" key="8">
    <source>
        <dbReference type="ARBA" id="ARBA00022771"/>
    </source>
</evidence>
<dbReference type="InterPro" id="IPR004602">
    <property type="entry name" value="UvrA"/>
</dbReference>
<evidence type="ECO:0000256" key="17">
    <source>
        <dbReference type="HAMAP-Rule" id="MF_00205"/>
    </source>
</evidence>
<dbReference type="Pfam" id="PF17755">
    <property type="entry name" value="UvrA_DNA-bind"/>
    <property type="match status" value="1"/>
</dbReference>
<dbReference type="InterPro" id="IPR027417">
    <property type="entry name" value="P-loop_NTPase"/>
</dbReference>